<dbReference type="InterPro" id="IPR020471">
    <property type="entry name" value="AKR"/>
</dbReference>
<feature type="domain" description="NADP-dependent oxidoreductase" evidence="1">
    <location>
        <begin position="11"/>
        <end position="128"/>
    </location>
</feature>
<dbReference type="InterPro" id="IPR036812">
    <property type="entry name" value="NAD(P)_OxRdtase_dom_sf"/>
</dbReference>
<protein>
    <recommendedName>
        <fullName evidence="1">NADP-dependent oxidoreductase domain-containing protein</fullName>
    </recommendedName>
</protein>
<dbReference type="PANTHER" id="PTHR11732">
    <property type="entry name" value="ALDO/KETO REDUCTASE"/>
    <property type="match status" value="1"/>
</dbReference>
<evidence type="ECO:0000313" key="2">
    <source>
        <dbReference type="EMBL" id="CAE0474588.1"/>
    </source>
</evidence>
<sequence>MLMLRDSPDCDAMQAQWEVLQEALAKGTTRSIGVINYCEGSLKCLLETAKVKPAINYYMVHVGMGQNPTLISLSKFCDENGIRTFGYGAVGEPGPNAELFNSPILKNIGKNHGDKAPEEVALRWVIQGGAAVSVRPTTNFGLGVGVCTGVGTGAGTNGECAKGLWKRAGVFDWKLTEKGMAELTDCHGWTLMTTLLCFRQLVVRVHMVHR</sequence>
<dbReference type="EMBL" id="HBIO01025329">
    <property type="protein sequence ID" value="CAE0474588.1"/>
    <property type="molecule type" value="Transcribed_RNA"/>
</dbReference>
<dbReference type="Pfam" id="PF00248">
    <property type="entry name" value="Aldo_ket_red"/>
    <property type="match status" value="1"/>
</dbReference>
<proteinExistence type="predicted"/>
<accession>A0A7S3VDW6</accession>
<evidence type="ECO:0000259" key="1">
    <source>
        <dbReference type="Pfam" id="PF00248"/>
    </source>
</evidence>
<name>A0A7S3VDW6_9STRA</name>
<organism evidence="2">
    <name type="scientific">Chaetoceros debilis</name>
    <dbReference type="NCBI Taxonomy" id="122233"/>
    <lineage>
        <taxon>Eukaryota</taxon>
        <taxon>Sar</taxon>
        <taxon>Stramenopiles</taxon>
        <taxon>Ochrophyta</taxon>
        <taxon>Bacillariophyta</taxon>
        <taxon>Coscinodiscophyceae</taxon>
        <taxon>Chaetocerotophycidae</taxon>
        <taxon>Chaetocerotales</taxon>
        <taxon>Chaetocerotaceae</taxon>
        <taxon>Chaetoceros</taxon>
    </lineage>
</organism>
<dbReference type="Gene3D" id="3.20.20.100">
    <property type="entry name" value="NADP-dependent oxidoreductase domain"/>
    <property type="match status" value="1"/>
</dbReference>
<dbReference type="GO" id="GO:0016491">
    <property type="term" value="F:oxidoreductase activity"/>
    <property type="evidence" value="ECO:0007669"/>
    <property type="project" value="InterPro"/>
</dbReference>
<gene>
    <name evidence="2" type="ORF">CDEB00056_LOCUS19441</name>
</gene>
<dbReference type="SUPFAM" id="SSF51430">
    <property type="entry name" value="NAD(P)-linked oxidoreductase"/>
    <property type="match status" value="1"/>
</dbReference>
<reference evidence="2" key="1">
    <citation type="submission" date="2021-01" db="EMBL/GenBank/DDBJ databases">
        <authorList>
            <person name="Corre E."/>
            <person name="Pelletier E."/>
            <person name="Niang G."/>
            <person name="Scheremetjew M."/>
            <person name="Finn R."/>
            <person name="Kale V."/>
            <person name="Holt S."/>
            <person name="Cochrane G."/>
            <person name="Meng A."/>
            <person name="Brown T."/>
            <person name="Cohen L."/>
        </authorList>
    </citation>
    <scope>NUCLEOTIDE SEQUENCE</scope>
    <source>
        <strain evidence="2">MM31A-1</strain>
    </source>
</reference>
<dbReference type="InterPro" id="IPR023210">
    <property type="entry name" value="NADP_OxRdtase_dom"/>
</dbReference>
<dbReference type="AlphaFoldDB" id="A0A7S3VDW6"/>